<gene>
    <name evidence="1" type="ORF">F383_31792</name>
</gene>
<evidence type="ECO:0000313" key="2">
    <source>
        <dbReference type="Proteomes" id="UP000032142"/>
    </source>
</evidence>
<organism evidence="1 2">
    <name type="scientific">Gossypium arboreum</name>
    <name type="common">Tree cotton</name>
    <name type="synonym">Gossypium nanking</name>
    <dbReference type="NCBI Taxonomy" id="29729"/>
    <lineage>
        <taxon>Eukaryota</taxon>
        <taxon>Viridiplantae</taxon>
        <taxon>Streptophyta</taxon>
        <taxon>Embryophyta</taxon>
        <taxon>Tracheophyta</taxon>
        <taxon>Spermatophyta</taxon>
        <taxon>Magnoliopsida</taxon>
        <taxon>eudicotyledons</taxon>
        <taxon>Gunneridae</taxon>
        <taxon>Pentapetalae</taxon>
        <taxon>rosids</taxon>
        <taxon>malvids</taxon>
        <taxon>Malvales</taxon>
        <taxon>Malvaceae</taxon>
        <taxon>Malvoideae</taxon>
        <taxon>Gossypium</taxon>
    </lineage>
</organism>
<dbReference type="EMBL" id="JRRC01440930">
    <property type="protein sequence ID" value="KHG05963.1"/>
    <property type="molecule type" value="Genomic_DNA"/>
</dbReference>
<reference evidence="2" key="1">
    <citation type="submission" date="2014-09" db="EMBL/GenBank/DDBJ databases">
        <authorList>
            <person name="Mudge J."/>
            <person name="Ramaraj T."/>
            <person name="Lindquist I.E."/>
            <person name="Bharti A.K."/>
            <person name="Sundararajan A."/>
            <person name="Cameron C.T."/>
            <person name="Woodward J.E."/>
            <person name="May G.D."/>
            <person name="Brubaker C."/>
            <person name="Broadhvest J."/>
            <person name="Wilkins T.A."/>
        </authorList>
    </citation>
    <scope>NUCLEOTIDE SEQUENCE</scope>
    <source>
        <strain evidence="2">cv. AKA8401</strain>
    </source>
</reference>
<keyword evidence="2" id="KW-1185">Reference proteome</keyword>
<accession>A0A0B0MV15</accession>
<protein>
    <submittedName>
        <fullName evidence="1">Uncharacterized protein</fullName>
    </submittedName>
</protein>
<comment type="caution">
    <text evidence="1">The sequence shown here is derived from an EMBL/GenBank/DDBJ whole genome shotgun (WGS) entry which is preliminary data.</text>
</comment>
<proteinExistence type="predicted"/>
<evidence type="ECO:0000313" key="1">
    <source>
        <dbReference type="EMBL" id="KHG05963.1"/>
    </source>
</evidence>
<dbReference type="Proteomes" id="UP000032142">
    <property type="component" value="Unassembled WGS sequence"/>
</dbReference>
<name>A0A0B0MV15_GOSAR</name>
<sequence length="16" mass="1994">MVFDHVLRHDKGLWLK</sequence>
<dbReference type="AlphaFoldDB" id="A0A0B0MV15"/>